<dbReference type="RefSeq" id="WP_124028042.1">
    <property type="nucleotide sequence ID" value="NZ_JBHRSN010000006.1"/>
</dbReference>
<sequence length="177" mass="19321">MMLFVGSKNPVKIQAAHNTIRQLDGLAECLVEGVAVPSGVADQPMTEEETRQGAVNRVHALLDSKLATQDDWLVAIEGGVDKFEDGPATFAYVAIYHANNWAVGRSANLPLPEEFYTQLTQGMELGDVMDKAFNTENVKQKGGAIGLLTDNTASRQSVYEVAMTLALARFRFPDLYD</sequence>
<comment type="catalytic activity">
    <reaction evidence="9 11">
        <text>XTP + H2O = XDP + phosphate + H(+)</text>
        <dbReference type="Rhea" id="RHEA:28406"/>
        <dbReference type="ChEBI" id="CHEBI:15377"/>
        <dbReference type="ChEBI" id="CHEBI:15378"/>
        <dbReference type="ChEBI" id="CHEBI:43474"/>
        <dbReference type="ChEBI" id="CHEBI:59884"/>
        <dbReference type="ChEBI" id="CHEBI:61314"/>
        <dbReference type="EC" id="3.6.1.73"/>
    </reaction>
</comment>
<comment type="cofactor">
    <cofactor evidence="1">
        <name>Mn(2+)</name>
        <dbReference type="ChEBI" id="CHEBI:29035"/>
    </cofactor>
</comment>
<dbReference type="PANTHER" id="PTHR34699:SF2">
    <property type="entry name" value="NON-CANONICAL PURINE NTP PHOSPHATASE_PRRC1 DOMAIN-CONTAINING PROTEIN"/>
    <property type="match status" value="1"/>
</dbReference>
<dbReference type="Gene3D" id="3.90.950.10">
    <property type="match status" value="1"/>
</dbReference>
<feature type="binding site" evidence="11">
    <location>
        <position position="69"/>
    </location>
    <ligand>
        <name>Mg(2+)</name>
        <dbReference type="ChEBI" id="CHEBI:18420"/>
    </ligand>
</feature>
<dbReference type="GO" id="GO:0006772">
    <property type="term" value="P:thiamine metabolic process"/>
    <property type="evidence" value="ECO:0007669"/>
    <property type="project" value="TreeGrafter"/>
</dbReference>
<keyword evidence="6 11" id="KW-0546">Nucleotide metabolism</keyword>
<dbReference type="EC" id="3.6.1.73" evidence="11"/>
<keyword evidence="14" id="KW-1185">Reference proteome</keyword>
<evidence type="ECO:0000256" key="9">
    <source>
        <dbReference type="ARBA" id="ARBA00048781"/>
    </source>
</evidence>
<accession>A0A3N5YC00</accession>
<keyword evidence="5 11" id="KW-0460">Magnesium</keyword>
<dbReference type="InterPro" id="IPR002786">
    <property type="entry name" value="Non_canon_purine_NTPase"/>
</dbReference>
<comment type="cofactor">
    <cofactor evidence="11">
        <name>Mg(2+)</name>
        <dbReference type="ChEBI" id="CHEBI:18420"/>
    </cofactor>
    <cofactor evidence="11">
        <name>Mn(2+)</name>
        <dbReference type="ChEBI" id="CHEBI:29035"/>
    </cofactor>
    <text evidence="11">Binds 1 divalent metal cation per subunit; can use either Mg(2+) or Mn(2+).</text>
</comment>
<dbReference type="GO" id="GO:0000166">
    <property type="term" value="F:nucleotide binding"/>
    <property type="evidence" value="ECO:0007669"/>
    <property type="project" value="UniProtKB-KW"/>
</dbReference>
<evidence type="ECO:0000256" key="8">
    <source>
        <dbReference type="ARBA" id="ARBA00048174"/>
    </source>
</evidence>
<evidence type="ECO:0000256" key="11">
    <source>
        <dbReference type="HAMAP-Rule" id="MF_00648"/>
    </source>
</evidence>
<reference evidence="13 14" key="1">
    <citation type="submission" date="2018-11" db="EMBL/GenBank/DDBJ databases">
        <authorList>
            <person name="Ye M.-Q."/>
            <person name="Du Z.-J."/>
        </authorList>
    </citation>
    <scope>NUCLEOTIDE SEQUENCE [LARGE SCALE GENOMIC DNA]</scope>
    <source>
        <strain evidence="13 14">U0105</strain>
    </source>
</reference>
<dbReference type="GO" id="GO:0103023">
    <property type="term" value="F:ITPase activity"/>
    <property type="evidence" value="ECO:0007669"/>
    <property type="project" value="UniProtKB-EC"/>
</dbReference>
<organism evidence="13 14">
    <name type="scientific">Alteromonas sediminis</name>
    <dbReference type="NCBI Taxonomy" id="2259342"/>
    <lineage>
        <taxon>Bacteria</taxon>
        <taxon>Pseudomonadati</taxon>
        <taxon>Pseudomonadota</taxon>
        <taxon>Gammaproteobacteria</taxon>
        <taxon>Alteromonadales</taxon>
        <taxon>Alteromonadaceae</taxon>
        <taxon>Alteromonas/Salinimonas group</taxon>
        <taxon>Alteromonas</taxon>
    </lineage>
</organism>
<evidence type="ECO:0000256" key="7">
    <source>
        <dbReference type="ARBA" id="ARBA00023211"/>
    </source>
</evidence>
<keyword evidence="2 11" id="KW-0479">Metal-binding</keyword>
<keyword evidence="4 11" id="KW-0378">Hydrolase</keyword>
<dbReference type="GO" id="GO:0009117">
    <property type="term" value="P:nucleotide metabolic process"/>
    <property type="evidence" value="ECO:0007669"/>
    <property type="project" value="UniProtKB-KW"/>
</dbReference>
<dbReference type="AlphaFoldDB" id="A0A3N5YC00"/>
<comment type="catalytic activity">
    <reaction evidence="8 11">
        <text>ITP + H2O = IDP + phosphate + H(+)</text>
        <dbReference type="Rhea" id="RHEA:28330"/>
        <dbReference type="ChEBI" id="CHEBI:15377"/>
        <dbReference type="ChEBI" id="CHEBI:15378"/>
        <dbReference type="ChEBI" id="CHEBI:43474"/>
        <dbReference type="ChEBI" id="CHEBI:58280"/>
        <dbReference type="ChEBI" id="CHEBI:61402"/>
        <dbReference type="EC" id="3.6.1.73"/>
    </reaction>
</comment>
<evidence type="ECO:0000256" key="10">
    <source>
        <dbReference type="ARBA" id="ARBA00060855"/>
    </source>
</evidence>
<dbReference type="Proteomes" id="UP000275281">
    <property type="component" value="Unassembled WGS sequence"/>
</dbReference>
<evidence type="ECO:0000256" key="6">
    <source>
        <dbReference type="ARBA" id="ARBA00023080"/>
    </source>
</evidence>
<evidence type="ECO:0000313" key="13">
    <source>
        <dbReference type="EMBL" id="RPJ66685.1"/>
    </source>
</evidence>
<evidence type="ECO:0000256" key="5">
    <source>
        <dbReference type="ARBA" id="ARBA00022842"/>
    </source>
</evidence>
<dbReference type="Pfam" id="PF01931">
    <property type="entry name" value="NTPase_I-T"/>
    <property type="match status" value="1"/>
</dbReference>
<comment type="caution">
    <text evidence="11">Lacks conserved residue(s) required for the propagation of feature annotation.</text>
</comment>
<gene>
    <name evidence="13" type="ORF">DRW07_11450</name>
</gene>
<dbReference type="InterPro" id="IPR026533">
    <property type="entry name" value="NTPase/PRRC1"/>
</dbReference>
<proteinExistence type="inferred from homology"/>
<comment type="subunit">
    <text evidence="11">Homodimer.</text>
</comment>
<evidence type="ECO:0000256" key="1">
    <source>
        <dbReference type="ARBA" id="ARBA00001936"/>
    </source>
</evidence>
<dbReference type="NCBIfam" id="TIGR00258">
    <property type="entry name" value="inosine/xanthosine triphosphatase"/>
    <property type="match status" value="1"/>
</dbReference>
<dbReference type="InterPro" id="IPR029001">
    <property type="entry name" value="ITPase-like_fam"/>
</dbReference>
<comment type="function">
    <text evidence="11">Phosphatase that hydrolyzes non-canonical purine nucleotides such as XTP and ITP to their respective diphosphate derivatives. Probably excludes non-canonical purines from DNA/RNA precursor pool, thus preventing their incorporation into DNA/RNA and avoiding chromosomal lesions.</text>
</comment>
<dbReference type="HAMAP" id="MF_00648">
    <property type="entry name" value="Non_canon_purine_NTPase_YjjX"/>
    <property type="match status" value="1"/>
</dbReference>
<dbReference type="SUPFAM" id="SSF52972">
    <property type="entry name" value="ITPase-like"/>
    <property type="match status" value="1"/>
</dbReference>
<evidence type="ECO:0000313" key="14">
    <source>
        <dbReference type="Proteomes" id="UP000275281"/>
    </source>
</evidence>
<dbReference type="NCBIfam" id="NF003459">
    <property type="entry name" value="PRK05074.1"/>
    <property type="match status" value="1"/>
</dbReference>
<dbReference type="OrthoDB" id="6334099at2"/>
<dbReference type="EMBL" id="RPOK01000003">
    <property type="protein sequence ID" value="RPJ66685.1"/>
    <property type="molecule type" value="Genomic_DNA"/>
</dbReference>
<protein>
    <recommendedName>
        <fullName evidence="11">Inosine/xanthosine triphosphatase</fullName>
        <shortName evidence="11">ITPase/XTPase</shortName>
        <ecNumber evidence="11">3.6.1.73</ecNumber>
    </recommendedName>
    <alternativeName>
        <fullName evidence="11">Non-canonical purine NTP phosphatase</fullName>
    </alternativeName>
    <alternativeName>
        <fullName evidence="11">Non-standard purine NTP phosphatase</fullName>
    </alternativeName>
    <alternativeName>
        <fullName evidence="11">Nucleoside-triphosphate phosphatase</fullName>
        <shortName evidence="11">NTPase</shortName>
    </alternativeName>
</protein>
<feature type="domain" description="Non-canonical purine NTP phosphatase/PRRC1" evidence="12">
    <location>
        <begin position="6"/>
        <end position="170"/>
    </location>
</feature>
<dbReference type="PANTHER" id="PTHR34699">
    <property type="match status" value="1"/>
</dbReference>
<evidence type="ECO:0000256" key="2">
    <source>
        <dbReference type="ARBA" id="ARBA00022723"/>
    </source>
</evidence>
<dbReference type="FunFam" id="3.90.950.10:FF:000002">
    <property type="entry name" value="Inosine/xanthosine triphosphatase"/>
    <property type="match status" value="1"/>
</dbReference>
<dbReference type="GO" id="GO:0046872">
    <property type="term" value="F:metal ion binding"/>
    <property type="evidence" value="ECO:0007669"/>
    <property type="project" value="UniProtKB-KW"/>
</dbReference>
<evidence type="ECO:0000256" key="4">
    <source>
        <dbReference type="ARBA" id="ARBA00022801"/>
    </source>
</evidence>
<evidence type="ECO:0000259" key="12">
    <source>
        <dbReference type="Pfam" id="PF01931"/>
    </source>
</evidence>
<name>A0A3N5YC00_9ALTE</name>
<evidence type="ECO:0000256" key="3">
    <source>
        <dbReference type="ARBA" id="ARBA00022741"/>
    </source>
</evidence>
<keyword evidence="3 11" id="KW-0547">Nucleotide-binding</keyword>
<comment type="similarity">
    <text evidence="10 11">Belongs to the YjjX NTPase family.</text>
</comment>
<keyword evidence="7 11" id="KW-0464">Manganese</keyword>
<comment type="caution">
    <text evidence="13">The sequence shown here is derived from an EMBL/GenBank/DDBJ whole genome shotgun (WGS) entry which is preliminary data.</text>
</comment>
<dbReference type="InterPro" id="IPR050299">
    <property type="entry name" value="YjjX_NTPase"/>
</dbReference>